<proteinExistence type="predicted"/>
<reference evidence="1" key="1">
    <citation type="journal article" date="2014" name="Front. Microbiol.">
        <title>High frequency of phylogenetically diverse reductive dehalogenase-homologous genes in deep subseafloor sedimentary metagenomes.</title>
        <authorList>
            <person name="Kawai M."/>
            <person name="Futagami T."/>
            <person name="Toyoda A."/>
            <person name="Takaki Y."/>
            <person name="Nishi S."/>
            <person name="Hori S."/>
            <person name="Arai W."/>
            <person name="Tsubouchi T."/>
            <person name="Morono Y."/>
            <person name="Uchiyama I."/>
            <person name="Ito T."/>
            <person name="Fujiyama A."/>
            <person name="Inagaki F."/>
            <person name="Takami H."/>
        </authorList>
    </citation>
    <scope>NUCLEOTIDE SEQUENCE</scope>
    <source>
        <strain evidence="1">Expedition CK06-06</strain>
    </source>
</reference>
<evidence type="ECO:0008006" key="2">
    <source>
        <dbReference type="Google" id="ProtNLM"/>
    </source>
</evidence>
<protein>
    <recommendedName>
        <fullName evidence="2">Gfo/Idh/MocA-like oxidoreductase N-terminal domain-containing protein</fullName>
    </recommendedName>
</protein>
<dbReference type="PROSITE" id="PS51318">
    <property type="entry name" value="TAT"/>
    <property type="match status" value="1"/>
</dbReference>
<dbReference type="InterPro" id="IPR006311">
    <property type="entry name" value="TAT_signal"/>
</dbReference>
<dbReference type="NCBIfam" id="TIGR01409">
    <property type="entry name" value="TAT_signal_seq"/>
    <property type="match status" value="1"/>
</dbReference>
<dbReference type="AlphaFoldDB" id="X0W6E7"/>
<organism evidence="1">
    <name type="scientific">marine sediment metagenome</name>
    <dbReference type="NCBI Taxonomy" id="412755"/>
    <lineage>
        <taxon>unclassified sequences</taxon>
        <taxon>metagenomes</taxon>
        <taxon>ecological metagenomes</taxon>
    </lineage>
</organism>
<evidence type="ECO:0000313" key="1">
    <source>
        <dbReference type="EMBL" id="GAG26454.1"/>
    </source>
</evidence>
<comment type="caution">
    <text evidence="1">The sequence shown here is derived from an EMBL/GenBank/DDBJ whole genome shotgun (WGS) entry which is preliminary data.</text>
</comment>
<dbReference type="EMBL" id="BARS01033506">
    <property type="protein sequence ID" value="GAG26454.1"/>
    <property type="molecule type" value="Genomic_DNA"/>
</dbReference>
<sequence length="69" mass="6813">MSDSMTRRAFMKGSAAAGLAVAAAPSIISARNPNEKLNVAIVGVAGRGGANLNGVGSENIVALCDVNGK</sequence>
<name>X0W6E7_9ZZZZ</name>
<feature type="non-terminal residue" evidence="1">
    <location>
        <position position="69"/>
    </location>
</feature>
<gene>
    <name evidence="1" type="ORF">S01H1_51874</name>
</gene>
<dbReference type="InterPro" id="IPR019546">
    <property type="entry name" value="TAT_signal_bac_arc"/>
</dbReference>
<accession>X0W6E7</accession>